<dbReference type="EMBL" id="CM003535">
    <property type="protein sequence ID" value="RCV37371.1"/>
    <property type="molecule type" value="Genomic_DNA"/>
</dbReference>
<evidence type="ECO:0000313" key="3">
    <source>
        <dbReference type="EMBL" id="RCV37372.1"/>
    </source>
</evidence>
<reference evidence="3" key="1">
    <citation type="journal article" date="2012" name="Nat. Biotechnol.">
        <title>Reference genome sequence of the model plant Setaria.</title>
        <authorList>
            <person name="Bennetzen J.L."/>
            <person name="Schmutz J."/>
            <person name="Wang H."/>
            <person name="Percifield R."/>
            <person name="Hawkins J."/>
            <person name="Pontaroli A.C."/>
            <person name="Estep M."/>
            <person name="Feng L."/>
            <person name="Vaughn J.N."/>
            <person name="Grimwood J."/>
            <person name="Jenkins J."/>
            <person name="Barry K."/>
            <person name="Lindquist E."/>
            <person name="Hellsten U."/>
            <person name="Deshpande S."/>
            <person name="Wang X."/>
            <person name="Wu X."/>
            <person name="Mitros T."/>
            <person name="Triplett J."/>
            <person name="Yang X."/>
            <person name="Ye C.Y."/>
            <person name="Mauro-Herrera M."/>
            <person name="Wang L."/>
            <person name="Li P."/>
            <person name="Sharma M."/>
            <person name="Sharma R."/>
            <person name="Ronald P.C."/>
            <person name="Panaud O."/>
            <person name="Kellogg E.A."/>
            <person name="Brutnell T.P."/>
            <person name="Doust A.N."/>
            <person name="Tuskan G.A."/>
            <person name="Rokhsar D."/>
            <person name="Devos K.M."/>
        </authorList>
    </citation>
    <scope>NUCLEOTIDE SEQUENCE [LARGE SCALE GENOMIC DNA]</scope>
    <source>
        <strain evidence="3">Yugu1</strain>
    </source>
</reference>
<dbReference type="AlphaFoldDB" id="A0A368S4L7"/>
<dbReference type="PANTHER" id="PTHR18063">
    <property type="entry name" value="NF-E2 INDUCIBLE PROTEIN"/>
    <property type="match status" value="1"/>
</dbReference>
<evidence type="ECO:0000259" key="2">
    <source>
        <dbReference type="Pfam" id="PF04424"/>
    </source>
</evidence>
<dbReference type="KEGG" id="sita:101755774"/>
<feature type="domain" description="MINDY deubiquitinase" evidence="2">
    <location>
        <begin position="7"/>
        <end position="265"/>
    </location>
</feature>
<dbReference type="OrthoDB" id="10261212at2759"/>
<dbReference type="PANTHER" id="PTHR18063:SF6">
    <property type="entry name" value="UBIQUITIN CARBOXYL-TERMINAL HYDROLASE"/>
    <property type="match status" value="1"/>
</dbReference>
<dbReference type="EMBL" id="CM003535">
    <property type="protein sequence ID" value="RCV37372.1"/>
    <property type="molecule type" value="Genomic_DNA"/>
</dbReference>
<reference evidence="3" key="2">
    <citation type="submission" date="2015-07" db="EMBL/GenBank/DDBJ databases">
        <authorList>
            <person name="Noorani M."/>
        </authorList>
    </citation>
    <scope>NUCLEOTIDE SEQUENCE</scope>
    <source>
        <strain evidence="3">Yugu1</strain>
    </source>
</reference>
<organism evidence="3">
    <name type="scientific">Setaria italica</name>
    <name type="common">Foxtail millet</name>
    <name type="synonym">Panicum italicum</name>
    <dbReference type="NCBI Taxonomy" id="4555"/>
    <lineage>
        <taxon>Eukaryota</taxon>
        <taxon>Viridiplantae</taxon>
        <taxon>Streptophyta</taxon>
        <taxon>Embryophyta</taxon>
        <taxon>Tracheophyta</taxon>
        <taxon>Spermatophyta</taxon>
        <taxon>Magnoliopsida</taxon>
        <taxon>Liliopsida</taxon>
        <taxon>Poales</taxon>
        <taxon>Poaceae</taxon>
        <taxon>PACMAD clade</taxon>
        <taxon>Panicoideae</taxon>
        <taxon>Panicodae</taxon>
        <taxon>Paniceae</taxon>
        <taxon>Cenchrinae</taxon>
        <taxon>Setaria</taxon>
    </lineage>
</organism>
<feature type="region of interest" description="Disordered" evidence="1">
    <location>
        <begin position="802"/>
        <end position="830"/>
    </location>
</feature>
<feature type="compositionally biased region" description="Low complexity" evidence="1">
    <location>
        <begin position="802"/>
        <end position="817"/>
    </location>
</feature>
<dbReference type="Pfam" id="PF04424">
    <property type="entry name" value="MINDY_DUB"/>
    <property type="match status" value="1"/>
</dbReference>
<protein>
    <recommendedName>
        <fullName evidence="2">MINDY deubiquitinase domain-containing protein</fullName>
    </recommendedName>
</protein>
<proteinExistence type="predicted"/>
<gene>
    <name evidence="3" type="ORF">SETIT_8G057400v2</name>
</gene>
<sequence>MADSKKKYRAREIEFLGQKRHIVLQDVGGWSSLVEVVNVLLLRDELPEGIIFQSKAHGEKYIEQYMMENVLDTCLVRRLQTLVEVGTLTQAKVDQHLPEFRNVIVSLSKTFTIYPKFTRTNDFEETPDKLMYNALGIASYHGWLMNPQDTDTSEAVGIASSAKLIIEIDELMKSESKGKTDRLSLLQSIWNNQFTSYGFAHLCNDVPEGVLCLLYRDERINVLYKHKGMLHVLVTAQDVLEKYPDALWRKLEQVDKNGDLLTSSFGPINVTWLENQQNLIEDERKAVKQKETCSLKNAKKHGRGKDKMNTVTQDESGGANKDLGDEAEANIAEDRGPASPKDGVLGANIAEDREPASAKDGVLVPSQDNMLRDGFMKFLKEYLLDGKPYFRDQVEFMHFKGISHLIICYGWIKTYDKELAVSICSNYFRAAEDLKLCFCDYFHSIMQENSVDTDIVELSTKIKLTICCLPLHKRFMSFEEFAAENCMYIVYELEGRFVNSTSYVGRLMALGYLHCILKTHKSGYSWYGEFGKSHMSVKIVKGVMIFKIKTLATMVKLNRDNGIADFDKYKEILFPLFKRHDVEGYPVYFDEFVKDFLAMPDPIESPVEFEKFQKYMGAHLFAKAPLVRSGLVTNTYQVCESLVFTRPPPGGWPVYAPLDFHDEDLPQWDREQLGAAMSEVYTYRNTSYDKTITQNRYDRHTYWYALMLGRHGVQHLHWYTKKGNVQTIKDFVIADLIVAHDLKGLLANVIYKIMKITNFDGPFSSVWRTFVASETFGDSAVEAGETEGTFEEPAWDAAVEAGETEAAPGPATAAIPGDQELTMSMAPPSS</sequence>
<feature type="region of interest" description="Disordered" evidence="1">
    <location>
        <begin position="295"/>
        <end position="323"/>
    </location>
</feature>
<dbReference type="InterPro" id="IPR007518">
    <property type="entry name" value="MINDY"/>
</dbReference>
<dbReference type="GO" id="GO:1990380">
    <property type="term" value="F:K48-linked deubiquitinase activity"/>
    <property type="evidence" value="ECO:0007669"/>
    <property type="project" value="InterPro"/>
</dbReference>
<dbReference type="InterPro" id="IPR033979">
    <property type="entry name" value="MINDY_domain"/>
</dbReference>
<dbReference type="GO" id="GO:0004843">
    <property type="term" value="F:cysteine-type deubiquitinase activity"/>
    <property type="evidence" value="ECO:0007669"/>
    <property type="project" value="InterPro"/>
</dbReference>
<evidence type="ECO:0000256" key="1">
    <source>
        <dbReference type="SAM" id="MobiDB-lite"/>
    </source>
</evidence>
<name>A0A368S4L7_SETIT</name>
<accession>A0A368S4L7</accession>